<comment type="caution">
    <text evidence="2">The sequence shown here is derived from an EMBL/GenBank/DDBJ whole genome shotgun (WGS) entry which is preliminary data.</text>
</comment>
<accession>A0AAV3PQV2</accession>
<evidence type="ECO:0000259" key="1">
    <source>
        <dbReference type="Pfam" id="PF07727"/>
    </source>
</evidence>
<evidence type="ECO:0000313" key="2">
    <source>
        <dbReference type="EMBL" id="GAA0152690.1"/>
    </source>
</evidence>
<proteinExistence type="predicted"/>
<dbReference type="Proteomes" id="UP001454036">
    <property type="component" value="Unassembled WGS sequence"/>
</dbReference>
<sequence>MDKELVALQANGTWEYHVSQWHMGVSNIAYMGVSCKPMAHGSIKHCMQERKPYLLDVNNVFLHGDLIEEDYMKPPEGVQVPLGTVCSLRKLLYGLKQALRLFECGSQVIVVLKTESSIAVSSVE</sequence>
<feature type="domain" description="Reverse transcriptase Ty1/copia-type" evidence="1">
    <location>
        <begin position="48"/>
        <end position="103"/>
    </location>
</feature>
<name>A0AAV3PQV2_LITER</name>
<dbReference type="PROSITE" id="PS51257">
    <property type="entry name" value="PROKAR_LIPOPROTEIN"/>
    <property type="match status" value="1"/>
</dbReference>
<dbReference type="Pfam" id="PF07727">
    <property type="entry name" value="RVT_2"/>
    <property type="match status" value="1"/>
</dbReference>
<gene>
    <name evidence="2" type="ORF">LIER_11107</name>
</gene>
<reference evidence="2 3" key="1">
    <citation type="submission" date="2024-01" db="EMBL/GenBank/DDBJ databases">
        <title>The complete chloroplast genome sequence of Lithospermum erythrorhizon: insights into the phylogenetic relationship among Boraginaceae species and the maternal lineages of purple gromwells.</title>
        <authorList>
            <person name="Okada T."/>
            <person name="Watanabe K."/>
        </authorList>
    </citation>
    <scope>NUCLEOTIDE SEQUENCE [LARGE SCALE GENOMIC DNA]</scope>
</reference>
<keyword evidence="3" id="KW-1185">Reference proteome</keyword>
<evidence type="ECO:0000313" key="3">
    <source>
        <dbReference type="Proteomes" id="UP001454036"/>
    </source>
</evidence>
<organism evidence="2 3">
    <name type="scientific">Lithospermum erythrorhizon</name>
    <name type="common">Purple gromwell</name>
    <name type="synonym">Lithospermum officinale var. erythrorhizon</name>
    <dbReference type="NCBI Taxonomy" id="34254"/>
    <lineage>
        <taxon>Eukaryota</taxon>
        <taxon>Viridiplantae</taxon>
        <taxon>Streptophyta</taxon>
        <taxon>Embryophyta</taxon>
        <taxon>Tracheophyta</taxon>
        <taxon>Spermatophyta</taxon>
        <taxon>Magnoliopsida</taxon>
        <taxon>eudicotyledons</taxon>
        <taxon>Gunneridae</taxon>
        <taxon>Pentapetalae</taxon>
        <taxon>asterids</taxon>
        <taxon>lamiids</taxon>
        <taxon>Boraginales</taxon>
        <taxon>Boraginaceae</taxon>
        <taxon>Boraginoideae</taxon>
        <taxon>Lithospermeae</taxon>
        <taxon>Lithospermum</taxon>
    </lineage>
</organism>
<protein>
    <recommendedName>
        <fullName evidence="1">Reverse transcriptase Ty1/copia-type domain-containing protein</fullName>
    </recommendedName>
</protein>
<dbReference type="EMBL" id="BAABME010002029">
    <property type="protein sequence ID" value="GAA0152690.1"/>
    <property type="molecule type" value="Genomic_DNA"/>
</dbReference>
<dbReference type="AlphaFoldDB" id="A0AAV3PQV2"/>
<dbReference type="InterPro" id="IPR013103">
    <property type="entry name" value="RVT_2"/>
</dbReference>